<keyword evidence="9" id="KW-1185">Reference proteome</keyword>
<dbReference type="InterPro" id="IPR014133">
    <property type="entry name" value="Cry_DASH"/>
</dbReference>
<dbReference type="PRINTS" id="PR00147">
    <property type="entry name" value="DNAPHOTLYASE"/>
</dbReference>
<dbReference type="AlphaFoldDB" id="A0AAD6IX68"/>
<sequence length="552" mass="62535">MRVYNQDLRANLEIVRRELRLTDNPILHHISELHSKDQAPFSHLLPVYVFPARQVEVGGFLDPATATCHSAKTDEPSSRCTDRLPEFPTTIESPYPPARSVVAGFPRCGPHRARFWTESVWEFKNGLESIGSGLAIRVGRIDDILENMLHEFKRESAVKREVVGVWITAEDGVAEKTDERNVFRVAGLKKIPVRVWKDEKYLIDDRDLPYMTPKEVPDSFAEFRKTAACLRTASRKTLPRPASLPPLPGRIPAQPIPFRVPTTLDGWIAGLLKPLYDTPVAAIIPPWPLTAVPQHADLGGEAYALERLKHLIASGATTTYRYPHLSSHGEDRRTKLTAWLALGCITARQINEHLLDFEEGRTALGHHADGYGIGENGGTASIRAELLWRDYLRLCTRKYGCKLFRLEGFKGDMDRAWKHGDDPDVNRQIQRFVEGRTGVPVVDTALREMSSTGYTSDHARQIAATYFGRQLGIDWRIGAEWFEYCLVDYDVSGNWGHWQYWAGVGNDPVGYLNLGRKREGNEEQEDCLKARLDADNLVTLQSNRREMQRTLY</sequence>
<proteinExistence type="inferred from homology"/>
<evidence type="ECO:0000256" key="4">
    <source>
        <dbReference type="ARBA" id="ARBA00022991"/>
    </source>
</evidence>
<dbReference type="PANTHER" id="PTHR11455:SF22">
    <property type="entry name" value="CRYPTOCHROME DASH"/>
    <property type="match status" value="1"/>
</dbReference>
<dbReference type="GO" id="GO:0003904">
    <property type="term" value="F:deoxyribodipyrimidine photo-lyase activity"/>
    <property type="evidence" value="ECO:0007669"/>
    <property type="project" value="TreeGrafter"/>
</dbReference>
<evidence type="ECO:0000256" key="5">
    <source>
        <dbReference type="PIRSR" id="PIRSR602081-1"/>
    </source>
</evidence>
<evidence type="ECO:0000313" key="9">
    <source>
        <dbReference type="Proteomes" id="UP001221413"/>
    </source>
</evidence>
<dbReference type="InterPro" id="IPR006050">
    <property type="entry name" value="DNA_photolyase_N"/>
</dbReference>
<dbReference type="Pfam" id="PF03441">
    <property type="entry name" value="FAD_binding_7"/>
    <property type="match status" value="1"/>
</dbReference>
<dbReference type="SUPFAM" id="SSF48173">
    <property type="entry name" value="Cryptochrome/photolyase FAD-binding domain"/>
    <property type="match status" value="1"/>
</dbReference>
<keyword evidence="3 5" id="KW-0274">FAD</keyword>
<comment type="similarity">
    <text evidence="1 6">Belongs to the DNA photolyase class-1 family.</text>
</comment>
<accession>A0AAD6IX68</accession>
<dbReference type="Gene3D" id="1.25.40.80">
    <property type="match status" value="1"/>
</dbReference>
<dbReference type="InterPro" id="IPR036134">
    <property type="entry name" value="Crypto/Photolyase_FAD-like_sf"/>
</dbReference>
<dbReference type="GO" id="GO:0000719">
    <property type="term" value="P:photoreactive repair"/>
    <property type="evidence" value="ECO:0007669"/>
    <property type="project" value="TreeGrafter"/>
</dbReference>
<dbReference type="InterPro" id="IPR005101">
    <property type="entry name" value="Cryptochr/Photolyase_FAD-bd"/>
</dbReference>
<dbReference type="PANTHER" id="PTHR11455">
    <property type="entry name" value="CRYPTOCHROME"/>
    <property type="match status" value="1"/>
</dbReference>
<organism evidence="8 9">
    <name type="scientific">Drechslerella dactyloides</name>
    <name type="common">Nematode-trapping fungus</name>
    <name type="synonym">Arthrobotrys dactyloides</name>
    <dbReference type="NCBI Taxonomy" id="74499"/>
    <lineage>
        <taxon>Eukaryota</taxon>
        <taxon>Fungi</taxon>
        <taxon>Dikarya</taxon>
        <taxon>Ascomycota</taxon>
        <taxon>Pezizomycotina</taxon>
        <taxon>Orbiliomycetes</taxon>
        <taxon>Orbiliales</taxon>
        <taxon>Orbiliaceae</taxon>
        <taxon>Drechslerella</taxon>
    </lineage>
</organism>
<comment type="cofactor">
    <cofactor evidence="5 6">
        <name>FAD</name>
        <dbReference type="ChEBI" id="CHEBI:57692"/>
    </cofactor>
    <text evidence="5 6">Binds 1 FAD per subunit.</text>
</comment>
<reference evidence="8" key="1">
    <citation type="submission" date="2023-01" db="EMBL/GenBank/DDBJ databases">
        <title>The chitinases involved in constricting ring structure development in the nematode-trapping fungus Drechslerella dactyloides.</title>
        <authorList>
            <person name="Wang R."/>
            <person name="Zhang L."/>
            <person name="Tang P."/>
            <person name="Li S."/>
            <person name="Liang L."/>
        </authorList>
    </citation>
    <scope>NUCLEOTIDE SEQUENCE</scope>
    <source>
        <strain evidence="8">YMF1.00031</strain>
    </source>
</reference>
<dbReference type="InterPro" id="IPR036155">
    <property type="entry name" value="Crypto/Photolyase_N_sf"/>
</dbReference>
<comment type="function">
    <text evidence="6">May have a photoreceptor function.</text>
</comment>
<evidence type="ECO:0000256" key="2">
    <source>
        <dbReference type="ARBA" id="ARBA00022630"/>
    </source>
</evidence>
<dbReference type="Gene3D" id="1.10.579.10">
    <property type="entry name" value="DNA Cyclobutane Dipyrimidine Photolyase, subunit A, domain 3"/>
    <property type="match status" value="1"/>
</dbReference>
<keyword evidence="2 5" id="KW-0285">Flavoprotein</keyword>
<dbReference type="PROSITE" id="PS51645">
    <property type="entry name" value="PHR_CRY_ALPHA_BETA"/>
    <property type="match status" value="1"/>
</dbReference>
<dbReference type="Proteomes" id="UP001221413">
    <property type="component" value="Unassembled WGS sequence"/>
</dbReference>
<evidence type="ECO:0000256" key="3">
    <source>
        <dbReference type="ARBA" id="ARBA00022827"/>
    </source>
</evidence>
<dbReference type="InterPro" id="IPR002081">
    <property type="entry name" value="Cryptochrome/DNA_photolyase_1"/>
</dbReference>
<name>A0AAD6IX68_DREDA</name>
<evidence type="ECO:0000256" key="1">
    <source>
        <dbReference type="ARBA" id="ARBA00005862"/>
    </source>
</evidence>
<evidence type="ECO:0000256" key="6">
    <source>
        <dbReference type="RuleBase" id="RU367151"/>
    </source>
</evidence>
<comment type="cofactor">
    <cofactor evidence="6">
        <name>(6R)-5,10-methylene-5,6,7,8-tetrahydrofolate</name>
        <dbReference type="ChEBI" id="CHEBI:15636"/>
    </cofactor>
    <text evidence="6">Binds 1 5,10-methenyltetrahydrofolate (MTHF) per subunit.</text>
</comment>
<dbReference type="GO" id="GO:0071949">
    <property type="term" value="F:FAD binding"/>
    <property type="evidence" value="ECO:0007669"/>
    <property type="project" value="TreeGrafter"/>
</dbReference>
<feature type="domain" description="Photolyase/cryptochrome alpha/beta" evidence="7">
    <location>
        <begin position="9"/>
        <end position="201"/>
    </location>
</feature>
<evidence type="ECO:0000259" key="7">
    <source>
        <dbReference type="PROSITE" id="PS51645"/>
    </source>
</evidence>
<evidence type="ECO:0000313" key="8">
    <source>
        <dbReference type="EMBL" id="KAJ6259997.1"/>
    </source>
</evidence>
<dbReference type="GO" id="GO:0003684">
    <property type="term" value="F:damaged DNA binding"/>
    <property type="evidence" value="ECO:0007669"/>
    <property type="project" value="TreeGrafter"/>
</dbReference>
<dbReference type="InterPro" id="IPR014729">
    <property type="entry name" value="Rossmann-like_a/b/a_fold"/>
</dbReference>
<dbReference type="NCBIfam" id="TIGR02765">
    <property type="entry name" value="crypto_DASH"/>
    <property type="match status" value="1"/>
</dbReference>
<gene>
    <name evidence="8" type="ORF">Dda_5642</name>
</gene>
<feature type="binding site" evidence="5">
    <location>
        <begin position="488"/>
        <end position="490"/>
    </location>
    <ligand>
        <name>FAD</name>
        <dbReference type="ChEBI" id="CHEBI:57692"/>
    </ligand>
</feature>
<feature type="binding site" evidence="5">
    <location>
        <position position="320"/>
    </location>
    <ligand>
        <name>FAD</name>
        <dbReference type="ChEBI" id="CHEBI:57692"/>
    </ligand>
</feature>
<protein>
    <recommendedName>
        <fullName evidence="6">Cryptochrome DASH</fullName>
    </recommendedName>
</protein>
<dbReference type="EMBL" id="JAQGDS010000006">
    <property type="protein sequence ID" value="KAJ6259997.1"/>
    <property type="molecule type" value="Genomic_DNA"/>
</dbReference>
<dbReference type="Gene3D" id="3.40.50.620">
    <property type="entry name" value="HUPs"/>
    <property type="match status" value="1"/>
</dbReference>
<keyword evidence="4 6" id="KW-0157">Chromophore</keyword>
<comment type="caution">
    <text evidence="8">The sequence shown here is derived from an EMBL/GenBank/DDBJ whole genome shotgun (WGS) entry which is preliminary data.</text>
</comment>
<dbReference type="SUPFAM" id="SSF52425">
    <property type="entry name" value="Cryptochrome/photolyase, N-terminal domain"/>
    <property type="match status" value="1"/>
</dbReference>